<sequence>MKANHDIYHGITIKEILGHAQTSQARYGQSVSQRTQSSGSPSLGIPGTGLCCVYQAG</sequence>
<evidence type="ECO:0000313" key="1">
    <source>
        <dbReference type="EMBL" id="CUS36284.1"/>
    </source>
</evidence>
<accession>A0A0S4LF95</accession>
<dbReference type="AlphaFoldDB" id="A0A0S4LF95"/>
<evidence type="ECO:0000313" key="2">
    <source>
        <dbReference type="Proteomes" id="UP000198736"/>
    </source>
</evidence>
<dbReference type="EMBL" id="CZPZ01000014">
    <property type="protein sequence ID" value="CUS36284.1"/>
    <property type="molecule type" value="Genomic_DNA"/>
</dbReference>
<dbReference type="STRING" id="1742973.COMA2_210070"/>
<organism evidence="1 2">
    <name type="scientific">Candidatus Nitrospira nitrificans</name>
    <dbReference type="NCBI Taxonomy" id="1742973"/>
    <lineage>
        <taxon>Bacteria</taxon>
        <taxon>Pseudomonadati</taxon>
        <taxon>Nitrospirota</taxon>
        <taxon>Nitrospiria</taxon>
        <taxon>Nitrospirales</taxon>
        <taxon>Nitrospiraceae</taxon>
        <taxon>Nitrospira</taxon>
    </lineage>
</organism>
<gene>
    <name evidence="1" type="ORF">COMA2_210070</name>
</gene>
<keyword evidence="2" id="KW-1185">Reference proteome</keyword>
<name>A0A0S4LF95_9BACT</name>
<proteinExistence type="predicted"/>
<protein>
    <submittedName>
        <fullName evidence="1">Uncharacterized protein</fullName>
    </submittedName>
</protein>
<reference evidence="2" key="1">
    <citation type="submission" date="2015-10" db="EMBL/GenBank/DDBJ databases">
        <authorList>
            <person name="Luecker S."/>
            <person name="Luecker S."/>
        </authorList>
    </citation>
    <scope>NUCLEOTIDE SEQUENCE [LARGE SCALE GENOMIC DNA]</scope>
</reference>
<dbReference type="Proteomes" id="UP000198736">
    <property type="component" value="Unassembled WGS sequence"/>
</dbReference>